<evidence type="ECO:0000256" key="1">
    <source>
        <dbReference type="ARBA" id="ARBA00005234"/>
    </source>
</evidence>
<evidence type="ECO:0000313" key="8">
    <source>
        <dbReference type="EMBL" id="KAL0963455.1"/>
    </source>
</evidence>
<feature type="region of interest" description="Disordered" evidence="6">
    <location>
        <begin position="646"/>
        <end position="684"/>
    </location>
</feature>
<keyword evidence="3" id="KW-0645">Protease</keyword>
<feature type="domain" description="Ubiquitin-like protease family profile" evidence="7">
    <location>
        <begin position="735"/>
        <end position="1002"/>
    </location>
</feature>
<dbReference type="GO" id="GO:0008233">
    <property type="term" value="F:peptidase activity"/>
    <property type="evidence" value="ECO:0007669"/>
    <property type="project" value="UniProtKB-KW"/>
</dbReference>
<keyword evidence="9" id="KW-1185">Reference proteome</keyword>
<dbReference type="Gene3D" id="3.40.395.10">
    <property type="entry name" value="Adenoviral Proteinase, Chain A"/>
    <property type="match status" value="1"/>
</dbReference>
<dbReference type="GO" id="GO:0006508">
    <property type="term" value="P:proteolysis"/>
    <property type="evidence" value="ECO:0007669"/>
    <property type="project" value="UniProtKB-KW"/>
</dbReference>
<protein>
    <recommendedName>
        <fullName evidence="7">Ubiquitin-like protease family profile domain-containing protein</fullName>
    </recommendedName>
</protein>
<feature type="compositionally biased region" description="Basic and acidic residues" evidence="6">
    <location>
        <begin position="107"/>
        <end position="131"/>
    </location>
</feature>
<feature type="region of interest" description="Disordered" evidence="6">
    <location>
        <begin position="374"/>
        <end position="403"/>
    </location>
</feature>
<dbReference type="InterPro" id="IPR038765">
    <property type="entry name" value="Papain-like_cys_pep_sf"/>
</dbReference>
<evidence type="ECO:0000313" key="9">
    <source>
        <dbReference type="Proteomes" id="UP001557470"/>
    </source>
</evidence>
<evidence type="ECO:0000256" key="4">
    <source>
        <dbReference type="ARBA" id="ARBA00022786"/>
    </source>
</evidence>
<gene>
    <name evidence="8" type="ORF">UPYG_G00306600</name>
</gene>
<dbReference type="InterPro" id="IPR051947">
    <property type="entry name" value="Sentrin-specific_protease"/>
</dbReference>
<organism evidence="8 9">
    <name type="scientific">Umbra pygmaea</name>
    <name type="common">Eastern mudminnow</name>
    <dbReference type="NCBI Taxonomy" id="75934"/>
    <lineage>
        <taxon>Eukaryota</taxon>
        <taxon>Metazoa</taxon>
        <taxon>Chordata</taxon>
        <taxon>Craniata</taxon>
        <taxon>Vertebrata</taxon>
        <taxon>Euteleostomi</taxon>
        <taxon>Actinopterygii</taxon>
        <taxon>Neopterygii</taxon>
        <taxon>Teleostei</taxon>
        <taxon>Protacanthopterygii</taxon>
        <taxon>Esociformes</taxon>
        <taxon>Umbridae</taxon>
        <taxon>Umbra</taxon>
    </lineage>
</organism>
<sequence length="1058" mass="118170">MMDHRRALTISLAVDKVDKSQGSPLKIPKTLRSSESGCVNDEPQIHWTQIAGNRIKLQDSCQHNGSTSMATNCRQINLVLTDVLKTKQGQAFLDRKRRGQMAGNGGRKNESRLGPWRKREPHSIREVKEDQAAPISTRKERRSFNRRSEEEIEEELMIEESSDDQRCSKDVTLSRRRRSEISLEEETFTEGGRNQEKPYPQSTRTRKSNSCSYESTCAEGEGRRRESGLHCNGQMKDGWVKGAAAEDLTPGTTRGSRGSVLRLSKDARPDEDVLPKRLCLEEARRGDSGVASIEVEVEPLDGEEALVVVTVGEDGHVPSPSSCGRVRERRGAPKISLNTSSLNTSRDTLAKLSPPEPIVLSSDEEEVVTPNRGSVLCPQTDASESIPQRKHAWQDNTETERDSQVVPVRVTGFGVNYTRPGDSQCMGLPFSALHCGGIRGEACGVLSVTNQRIIIPVKEPSGQVEVMVTVERCQLWKYSVWDMDELHERGLGWEGDGDRGQTPPACLLLYVSDVQAASVQGDLSELSIKQALDPPTGPASPFLLLTLRDHLDGVEGALLRSVLDIICLNNAPRVTMTGLRGIDTPLSFQNPQLSLDDSLALVCKTGLDPQLLNLLDQNSAMPGTDQDPEPEEDRDIADLDLGALGGEVEPQASPQTDLLTEQQTDEEHKGTEKVPHTEDIPARPRPMYTVSHRRTKDSYLVSLGPEPVSDWSRYSHQGPARRLIQFPPPPSKGGLTVTTEDLECLDNGQFLNDVIIDFYIKYLLLEKAPVHVAERSHVFSSFFYKQLTRRDNASEDSSSVSAQQRRHQRVKNWTRHVDIFKKDFLFVPVNQESHWYLVVVCFPGLEEPQCEPWSGREKPGEAQAAEEAPGSKKLNGLSESLPESTSAEGQEQQTLKAMPDGVAQGESVLKPPPAPLNCTEKTCRRAAVTKRPCILIMDSLKFSLHERVFKLLREYLQSEWEVRRGSVREFSSEQLKGSHCKVPLQDNSSDCGLYLLQYVESFLQDPVVHFDLPLCLERWFPRQQVRRKRDEIRDLVLHLYRLQRDTMGSIGNVGNVVC</sequence>
<dbReference type="AlphaFoldDB" id="A0ABD0W3E8"/>
<feature type="compositionally biased region" description="Polar residues" evidence="6">
    <location>
        <begin position="652"/>
        <end position="662"/>
    </location>
</feature>
<feature type="compositionally biased region" description="Polar residues" evidence="6">
    <location>
        <begin position="877"/>
        <end position="895"/>
    </location>
</feature>
<dbReference type="PANTHER" id="PTHR46896">
    <property type="entry name" value="SENTRIN-SPECIFIC PROTEASE"/>
    <property type="match status" value="1"/>
</dbReference>
<comment type="caution">
    <text evidence="8">The sequence shown here is derived from an EMBL/GenBank/DDBJ whole genome shotgun (WGS) entry which is preliminary data.</text>
</comment>
<keyword evidence="2" id="KW-0597">Phosphoprotein</keyword>
<dbReference type="Pfam" id="PF02902">
    <property type="entry name" value="Peptidase_C48"/>
    <property type="match status" value="1"/>
</dbReference>
<dbReference type="PANTHER" id="PTHR46896:SF2">
    <property type="entry name" value="SENTRIN-SPECIFIC PROTEASE 7"/>
    <property type="match status" value="1"/>
</dbReference>
<evidence type="ECO:0000259" key="7">
    <source>
        <dbReference type="PROSITE" id="PS50600"/>
    </source>
</evidence>
<dbReference type="InterPro" id="IPR003653">
    <property type="entry name" value="Peptidase_C48_C"/>
</dbReference>
<dbReference type="SUPFAM" id="SSF54001">
    <property type="entry name" value="Cysteine proteinases"/>
    <property type="match status" value="1"/>
</dbReference>
<dbReference type="Proteomes" id="UP001557470">
    <property type="component" value="Unassembled WGS sequence"/>
</dbReference>
<evidence type="ECO:0000256" key="3">
    <source>
        <dbReference type="ARBA" id="ARBA00022670"/>
    </source>
</evidence>
<feature type="compositionally biased region" description="Basic and acidic residues" evidence="6">
    <location>
        <begin position="665"/>
        <end position="682"/>
    </location>
</feature>
<evidence type="ECO:0000256" key="5">
    <source>
        <dbReference type="ARBA" id="ARBA00022801"/>
    </source>
</evidence>
<feature type="compositionally biased region" description="Basic and acidic residues" evidence="6">
    <location>
        <begin position="163"/>
        <end position="173"/>
    </location>
</feature>
<comment type="similarity">
    <text evidence="1">Belongs to the peptidase C48 family.</text>
</comment>
<dbReference type="EMBL" id="JAGEUA010000010">
    <property type="protein sequence ID" value="KAL0963455.1"/>
    <property type="molecule type" value="Genomic_DNA"/>
</dbReference>
<evidence type="ECO:0000256" key="2">
    <source>
        <dbReference type="ARBA" id="ARBA00022553"/>
    </source>
</evidence>
<reference evidence="8 9" key="1">
    <citation type="submission" date="2024-06" db="EMBL/GenBank/DDBJ databases">
        <authorList>
            <person name="Pan Q."/>
            <person name="Wen M."/>
            <person name="Jouanno E."/>
            <person name="Zahm M."/>
            <person name="Klopp C."/>
            <person name="Cabau C."/>
            <person name="Louis A."/>
            <person name="Berthelot C."/>
            <person name="Parey E."/>
            <person name="Roest Crollius H."/>
            <person name="Montfort J."/>
            <person name="Robinson-Rechavi M."/>
            <person name="Bouchez O."/>
            <person name="Lampietro C."/>
            <person name="Lopez Roques C."/>
            <person name="Donnadieu C."/>
            <person name="Postlethwait J."/>
            <person name="Bobe J."/>
            <person name="Verreycken H."/>
            <person name="Guiguen Y."/>
        </authorList>
    </citation>
    <scope>NUCLEOTIDE SEQUENCE [LARGE SCALE GENOMIC DNA]</scope>
    <source>
        <strain evidence="8">Up_M1</strain>
        <tissue evidence="8">Testis</tissue>
    </source>
</reference>
<evidence type="ECO:0000256" key="6">
    <source>
        <dbReference type="SAM" id="MobiDB-lite"/>
    </source>
</evidence>
<proteinExistence type="inferred from homology"/>
<name>A0ABD0W3E8_UMBPY</name>
<feature type="compositionally biased region" description="Acidic residues" evidence="6">
    <location>
        <begin position="150"/>
        <end position="162"/>
    </location>
</feature>
<keyword evidence="5" id="KW-0378">Hydrolase</keyword>
<feature type="region of interest" description="Disordered" evidence="6">
    <location>
        <begin position="852"/>
        <end position="911"/>
    </location>
</feature>
<keyword evidence="4" id="KW-0833">Ubl conjugation pathway</keyword>
<feature type="region of interest" description="Disordered" evidence="6">
    <location>
        <begin position="93"/>
        <end position="208"/>
    </location>
</feature>
<accession>A0ABD0W3E8</accession>
<dbReference type="PROSITE" id="PS50600">
    <property type="entry name" value="ULP_PROTEASE"/>
    <property type="match status" value="1"/>
</dbReference>